<name>A0A4R7KQX7_9CLOT</name>
<dbReference type="EMBL" id="SOAZ01000006">
    <property type="protein sequence ID" value="TDT61630.1"/>
    <property type="molecule type" value="Genomic_DNA"/>
</dbReference>
<feature type="transmembrane region" description="Helical" evidence="1">
    <location>
        <begin position="20"/>
        <end position="53"/>
    </location>
</feature>
<accession>A0A4R7KQX7</accession>
<organism evidence="2 3">
    <name type="scientific">Fonticella tunisiensis</name>
    <dbReference type="NCBI Taxonomy" id="1096341"/>
    <lineage>
        <taxon>Bacteria</taxon>
        <taxon>Bacillati</taxon>
        <taxon>Bacillota</taxon>
        <taxon>Clostridia</taxon>
        <taxon>Eubacteriales</taxon>
        <taxon>Clostridiaceae</taxon>
        <taxon>Fonticella</taxon>
    </lineage>
</organism>
<dbReference type="AlphaFoldDB" id="A0A4R7KQX7"/>
<keyword evidence="1" id="KW-0812">Transmembrane</keyword>
<evidence type="ECO:0000313" key="2">
    <source>
        <dbReference type="EMBL" id="TDT61630.1"/>
    </source>
</evidence>
<comment type="caution">
    <text evidence="2">The sequence shown here is derived from an EMBL/GenBank/DDBJ whole genome shotgun (WGS) entry which is preliminary data.</text>
</comment>
<evidence type="ECO:0000313" key="3">
    <source>
        <dbReference type="Proteomes" id="UP000295325"/>
    </source>
</evidence>
<reference evidence="2 3" key="1">
    <citation type="submission" date="2019-03" db="EMBL/GenBank/DDBJ databases">
        <title>Genomic Encyclopedia of Type Strains, Phase IV (KMG-IV): sequencing the most valuable type-strain genomes for metagenomic binning, comparative biology and taxonomic classification.</title>
        <authorList>
            <person name="Goeker M."/>
        </authorList>
    </citation>
    <scope>NUCLEOTIDE SEQUENCE [LARGE SCALE GENOMIC DNA]</scope>
    <source>
        <strain evidence="2 3">DSM 24455</strain>
    </source>
</reference>
<keyword evidence="3" id="KW-1185">Reference proteome</keyword>
<protein>
    <submittedName>
        <fullName evidence="2">Uncharacterized protein</fullName>
    </submittedName>
</protein>
<sequence>MGHGRRKHPLIKHIRRYFPVAVAFLGLGILLAVILPVWIWVLTASIVIIVIGFNNLYK</sequence>
<gene>
    <name evidence="2" type="ORF">EDD71_106114</name>
</gene>
<dbReference type="RefSeq" id="WP_166636353.1">
    <property type="nucleotide sequence ID" value="NZ_SOAZ01000006.1"/>
</dbReference>
<dbReference type="Proteomes" id="UP000295325">
    <property type="component" value="Unassembled WGS sequence"/>
</dbReference>
<proteinExistence type="predicted"/>
<keyword evidence="1" id="KW-1133">Transmembrane helix</keyword>
<evidence type="ECO:0000256" key="1">
    <source>
        <dbReference type="SAM" id="Phobius"/>
    </source>
</evidence>
<keyword evidence="1" id="KW-0472">Membrane</keyword>